<dbReference type="Proteomes" id="UP000494115">
    <property type="component" value="Unassembled WGS sequence"/>
</dbReference>
<accession>A0A6S7BBH8</accession>
<protein>
    <submittedName>
        <fullName evidence="1">Uncharacterized protein</fullName>
    </submittedName>
</protein>
<reference evidence="1 2" key="1">
    <citation type="submission" date="2020-04" db="EMBL/GenBank/DDBJ databases">
        <authorList>
            <person name="De Canck E."/>
        </authorList>
    </citation>
    <scope>NUCLEOTIDE SEQUENCE [LARGE SCALE GENOMIC DNA]</scope>
    <source>
        <strain evidence="1 2">LMG 28138</strain>
    </source>
</reference>
<proteinExistence type="predicted"/>
<gene>
    <name evidence="1" type="ORF">LMG28138_03369</name>
</gene>
<evidence type="ECO:0000313" key="1">
    <source>
        <dbReference type="EMBL" id="CAB3792540.1"/>
    </source>
</evidence>
<name>A0A6S7BBH8_9BURK</name>
<keyword evidence="2" id="KW-1185">Reference proteome</keyword>
<sequence length="37" mass="3889">MNDTARDMMMYDAQGIAGAFAAFTGHASLKSLHGEDG</sequence>
<dbReference type="EMBL" id="CADIKM010000015">
    <property type="protein sequence ID" value="CAB3792540.1"/>
    <property type="molecule type" value="Genomic_DNA"/>
</dbReference>
<dbReference type="AlphaFoldDB" id="A0A6S7BBH8"/>
<organism evidence="1 2">
    <name type="scientific">Pararobbsia alpina</name>
    <dbReference type="NCBI Taxonomy" id="621374"/>
    <lineage>
        <taxon>Bacteria</taxon>
        <taxon>Pseudomonadati</taxon>
        <taxon>Pseudomonadota</taxon>
        <taxon>Betaproteobacteria</taxon>
        <taxon>Burkholderiales</taxon>
        <taxon>Burkholderiaceae</taxon>
        <taxon>Pararobbsia</taxon>
    </lineage>
</organism>
<evidence type="ECO:0000313" key="2">
    <source>
        <dbReference type="Proteomes" id="UP000494115"/>
    </source>
</evidence>